<name>A0ABU8WW86_9BURK</name>
<keyword evidence="4" id="KW-1185">Reference proteome</keyword>
<keyword evidence="2" id="KW-1133">Transmembrane helix</keyword>
<dbReference type="Proteomes" id="UP001385892">
    <property type="component" value="Unassembled WGS sequence"/>
</dbReference>
<dbReference type="EMBL" id="JBBKZT010000027">
    <property type="protein sequence ID" value="MEJ8851796.1"/>
    <property type="molecule type" value="Genomic_DNA"/>
</dbReference>
<organism evidence="3 4">
    <name type="scientific">Variovorax rhizosphaerae</name>
    <dbReference type="NCBI Taxonomy" id="1836200"/>
    <lineage>
        <taxon>Bacteria</taxon>
        <taxon>Pseudomonadati</taxon>
        <taxon>Pseudomonadota</taxon>
        <taxon>Betaproteobacteria</taxon>
        <taxon>Burkholderiales</taxon>
        <taxon>Comamonadaceae</taxon>
        <taxon>Variovorax</taxon>
    </lineage>
</organism>
<reference evidence="3 4" key="1">
    <citation type="submission" date="2024-03" db="EMBL/GenBank/DDBJ databases">
        <title>Novel species of the genus Variovorax.</title>
        <authorList>
            <person name="Liu Q."/>
            <person name="Xin Y.-H."/>
        </authorList>
    </citation>
    <scope>NUCLEOTIDE SEQUENCE [LARGE SCALE GENOMIC DNA]</scope>
    <source>
        <strain evidence="3 4">KACC 18900</strain>
    </source>
</reference>
<feature type="transmembrane region" description="Helical" evidence="2">
    <location>
        <begin position="79"/>
        <end position="101"/>
    </location>
</feature>
<protein>
    <recommendedName>
        <fullName evidence="5">DUF4282 domain-containing protein</fullName>
    </recommendedName>
</protein>
<evidence type="ECO:0000256" key="1">
    <source>
        <dbReference type="SAM" id="MobiDB-lite"/>
    </source>
</evidence>
<evidence type="ECO:0000313" key="3">
    <source>
        <dbReference type="EMBL" id="MEJ8851796.1"/>
    </source>
</evidence>
<feature type="transmembrane region" description="Helical" evidence="2">
    <location>
        <begin position="52"/>
        <end position="73"/>
    </location>
</feature>
<evidence type="ECO:0008006" key="5">
    <source>
        <dbReference type="Google" id="ProtNLM"/>
    </source>
</evidence>
<comment type="caution">
    <text evidence="3">The sequence shown here is derived from an EMBL/GenBank/DDBJ whole genome shotgun (WGS) entry which is preliminary data.</text>
</comment>
<gene>
    <name evidence="3" type="ORF">WKW82_34560</name>
</gene>
<keyword evidence="2" id="KW-0812">Transmembrane</keyword>
<sequence length="169" mass="17945">MAQTVFEYPAIAGEPWFDRFDAAELRGVLGRPSYMCSPNTVSIFITHRPYMFVHLIVIGWLYVVVMMAVAEATNTNGTVLGAIVTFLMYGLAPVALVVYLMGAPGRRKAIRAREIAEQEAARKAAAAMETDGAVEGRRTPAGGERAGSGAPDAGGESSAAPVAPVRKET</sequence>
<evidence type="ECO:0000256" key="2">
    <source>
        <dbReference type="SAM" id="Phobius"/>
    </source>
</evidence>
<proteinExistence type="predicted"/>
<feature type="region of interest" description="Disordered" evidence="1">
    <location>
        <begin position="126"/>
        <end position="169"/>
    </location>
</feature>
<accession>A0ABU8WW86</accession>
<keyword evidence="2" id="KW-0472">Membrane</keyword>
<dbReference type="RefSeq" id="WP_340347563.1">
    <property type="nucleotide sequence ID" value="NZ_JBBKZT010000027.1"/>
</dbReference>
<evidence type="ECO:0000313" key="4">
    <source>
        <dbReference type="Proteomes" id="UP001385892"/>
    </source>
</evidence>